<keyword evidence="3" id="KW-0902">Two-component regulatory system</keyword>
<dbReference type="RefSeq" id="WP_164211252.1">
    <property type="nucleotide sequence ID" value="NZ_JAAGSC010000041.1"/>
</dbReference>
<evidence type="ECO:0000259" key="5">
    <source>
        <dbReference type="Pfam" id="PF07730"/>
    </source>
</evidence>
<dbReference type="EMBL" id="JAAGSC010000041">
    <property type="protein sequence ID" value="NDY95849.1"/>
    <property type="molecule type" value="Genomic_DNA"/>
</dbReference>
<keyword evidence="4" id="KW-1133">Transmembrane helix</keyword>
<evidence type="ECO:0000313" key="6">
    <source>
        <dbReference type="EMBL" id="NDY95849.1"/>
    </source>
</evidence>
<feature type="transmembrane region" description="Helical" evidence="4">
    <location>
        <begin position="140"/>
        <end position="162"/>
    </location>
</feature>
<dbReference type="Pfam" id="PF07730">
    <property type="entry name" value="HisKA_3"/>
    <property type="match status" value="1"/>
</dbReference>
<feature type="transmembrane region" description="Helical" evidence="4">
    <location>
        <begin position="12"/>
        <end position="36"/>
    </location>
</feature>
<feature type="transmembrane region" description="Helical" evidence="4">
    <location>
        <begin position="95"/>
        <end position="111"/>
    </location>
</feature>
<sequence>MNRLSNSDFSELISPLAMASYLAIAGVYVSVTGLLGLPGDGLGWPGQVALLAFVVVWLTLLITDTAGHQRRAVFWLAALAISALGLLTLGRTNTGPILLVLLATMVVSIFPGRRALLILLAINVMFALILHFRWGWAWNWILTQVMTFGAFQAFAALIIHYARRAELAAEALREVNAKLMATRSLLGETARDQERLRLSRELHDVAGHKLTAIKLNLHHLARQPGLAASGELRQATSLAGDLLEDLRAVVRQLRQNDGIDLALGIRQLIEPLPTPTVALNLDPALRVPRAEQAETLLRVIQEGLTNAARHGRARHAWLELGRDGDQLRLCLEDDGRLDWPLTPGNGLSIMRERLVELGGDLELAPSRRGGLSLTARLPLESVP</sequence>
<dbReference type="Gene3D" id="3.30.565.10">
    <property type="entry name" value="Histidine kinase-like ATPase, C-terminal domain"/>
    <property type="match status" value="1"/>
</dbReference>
<dbReference type="SUPFAM" id="SSF55874">
    <property type="entry name" value="ATPase domain of HSP90 chaperone/DNA topoisomerase II/histidine kinase"/>
    <property type="match status" value="1"/>
</dbReference>
<dbReference type="InterPro" id="IPR011712">
    <property type="entry name" value="Sig_transdc_His_kin_sub3_dim/P"/>
</dbReference>
<evidence type="ECO:0000313" key="7">
    <source>
        <dbReference type="Proteomes" id="UP000484885"/>
    </source>
</evidence>
<evidence type="ECO:0000256" key="1">
    <source>
        <dbReference type="ARBA" id="ARBA00022679"/>
    </source>
</evidence>
<keyword evidence="2 6" id="KW-0418">Kinase</keyword>
<feature type="transmembrane region" description="Helical" evidence="4">
    <location>
        <begin position="72"/>
        <end position="89"/>
    </location>
</feature>
<feature type="transmembrane region" description="Helical" evidence="4">
    <location>
        <begin position="42"/>
        <end position="60"/>
    </location>
</feature>
<dbReference type="GO" id="GO:0046983">
    <property type="term" value="F:protein dimerization activity"/>
    <property type="evidence" value="ECO:0007669"/>
    <property type="project" value="InterPro"/>
</dbReference>
<dbReference type="CDD" id="cd16917">
    <property type="entry name" value="HATPase_UhpB-NarQ-NarX-like"/>
    <property type="match status" value="1"/>
</dbReference>
<keyword evidence="4" id="KW-0812">Transmembrane</keyword>
<keyword evidence="4" id="KW-0472">Membrane</keyword>
<dbReference type="GO" id="GO:0000155">
    <property type="term" value="F:phosphorelay sensor kinase activity"/>
    <property type="evidence" value="ECO:0007669"/>
    <property type="project" value="InterPro"/>
</dbReference>
<evidence type="ECO:0000256" key="4">
    <source>
        <dbReference type="SAM" id="Phobius"/>
    </source>
</evidence>
<feature type="domain" description="Signal transduction histidine kinase subgroup 3 dimerisation and phosphoacceptor" evidence="5">
    <location>
        <begin position="194"/>
        <end position="256"/>
    </location>
</feature>
<organism evidence="6 7">
    <name type="scientific">Wenzhouxiangella limi</name>
    <dbReference type="NCBI Taxonomy" id="2707351"/>
    <lineage>
        <taxon>Bacteria</taxon>
        <taxon>Pseudomonadati</taxon>
        <taxon>Pseudomonadota</taxon>
        <taxon>Gammaproteobacteria</taxon>
        <taxon>Chromatiales</taxon>
        <taxon>Wenzhouxiangellaceae</taxon>
        <taxon>Wenzhouxiangella</taxon>
    </lineage>
</organism>
<dbReference type="Proteomes" id="UP000484885">
    <property type="component" value="Unassembled WGS sequence"/>
</dbReference>
<keyword evidence="1" id="KW-0808">Transferase</keyword>
<evidence type="ECO:0000256" key="2">
    <source>
        <dbReference type="ARBA" id="ARBA00022777"/>
    </source>
</evidence>
<evidence type="ECO:0000256" key="3">
    <source>
        <dbReference type="ARBA" id="ARBA00023012"/>
    </source>
</evidence>
<proteinExistence type="predicted"/>
<dbReference type="InterPro" id="IPR036890">
    <property type="entry name" value="HATPase_C_sf"/>
</dbReference>
<dbReference type="InterPro" id="IPR050482">
    <property type="entry name" value="Sensor_HK_TwoCompSys"/>
</dbReference>
<protein>
    <submittedName>
        <fullName evidence="6">Sensor histidine kinase</fullName>
    </submittedName>
</protein>
<gene>
    <name evidence="6" type="ORF">G3I74_08925</name>
</gene>
<dbReference type="AlphaFoldDB" id="A0A845VF42"/>
<name>A0A845VF42_9GAMM</name>
<comment type="caution">
    <text evidence="6">The sequence shown here is derived from an EMBL/GenBank/DDBJ whole genome shotgun (WGS) entry which is preliminary data.</text>
</comment>
<dbReference type="Gene3D" id="1.20.5.1930">
    <property type="match status" value="1"/>
</dbReference>
<dbReference type="PANTHER" id="PTHR24421:SF59">
    <property type="entry name" value="OXYGEN SENSOR HISTIDINE KINASE NREB"/>
    <property type="match status" value="1"/>
</dbReference>
<feature type="transmembrane region" description="Helical" evidence="4">
    <location>
        <begin position="116"/>
        <end position="134"/>
    </location>
</feature>
<accession>A0A845VF42</accession>
<reference evidence="6 7" key="1">
    <citation type="submission" date="2020-02" db="EMBL/GenBank/DDBJ databases">
        <authorList>
            <person name="Zhang X.-Y."/>
        </authorList>
    </citation>
    <scope>NUCLEOTIDE SEQUENCE [LARGE SCALE GENOMIC DNA]</scope>
    <source>
        <strain evidence="6 7">C33</strain>
    </source>
</reference>
<dbReference type="PANTHER" id="PTHR24421">
    <property type="entry name" value="NITRATE/NITRITE SENSOR PROTEIN NARX-RELATED"/>
    <property type="match status" value="1"/>
</dbReference>
<keyword evidence="7" id="KW-1185">Reference proteome</keyword>
<dbReference type="GO" id="GO:0016020">
    <property type="term" value="C:membrane"/>
    <property type="evidence" value="ECO:0007669"/>
    <property type="project" value="InterPro"/>
</dbReference>